<proteinExistence type="inferred from homology"/>
<accession>A0A8J5LJT8</accession>
<evidence type="ECO:0000256" key="3">
    <source>
        <dbReference type="ARBA" id="ARBA00022989"/>
    </source>
</evidence>
<dbReference type="GO" id="GO:2000640">
    <property type="term" value="P:positive regulation of SREBP signaling pathway"/>
    <property type="evidence" value="ECO:0007669"/>
    <property type="project" value="InterPro"/>
</dbReference>
<dbReference type="PANTHER" id="PTHR13481:SF0">
    <property type="entry name" value="SREBP REGULATING GENE PROTEIN"/>
    <property type="match status" value="1"/>
</dbReference>
<keyword evidence="5" id="KW-0472">Membrane</keyword>
<keyword evidence="10" id="KW-1185">Reference proteome</keyword>
<dbReference type="GO" id="GO:0000139">
    <property type="term" value="C:Golgi membrane"/>
    <property type="evidence" value="ECO:0007669"/>
    <property type="project" value="UniProtKB-SubCell"/>
</dbReference>
<comment type="similarity">
    <text evidence="7">Belongs to the SPRING family.</text>
</comment>
<keyword evidence="4" id="KW-0333">Golgi apparatus</keyword>
<keyword evidence="6" id="KW-0325">Glycoprotein</keyword>
<evidence type="ECO:0000256" key="2">
    <source>
        <dbReference type="ARBA" id="ARBA00022692"/>
    </source>
</evidence>
<comment type="subcellular location">
    <subcellularLocation>
        <location evidence="1">Golgi apparatus membrane</location>
        <topology evidence="1">Single-pass membrane protein</topology>
    </subcellularLocation>
</comment>
<protein>
    <recommendedName>
        <fullName evidence="8">SREBP regulating gene protein</fullName>
    </recommendedName>
</protein>
<evidence type="ECO:0000256" key="4">
    <source>
        <dbReference type="ARBA" id="ARBA00023034"/>
    </source>
</evidence>
<dbReference type="PANTHER" id="PTHR13481">
    <property type="entry name" value="SREBP REGULATING GENE PROTEIN"/>
    <property type="match status" value="1"/>
</dbReference>
<evidence type="ECO:0000256" key="7">
    <source>
        <dbReference type="ARBA" id="ARBA00023461"/>
    </source>
</evidence>
<gene>
    <name evidence="9" type="ORF">ZIOFF_010107</name>
</gene>
<reference evidence="9 10" key="1">
    <citation type="submission" date="2020-08" db="EMBL/GenBank/DDBJ databases">
        <title>Plant Genome Project.</title>
        <authorList>
            <person name="Zhang R.-G."/>
        </authorList>
    </citation>
    <scope>NUCLEOTIDE SEQUENCE [LARGE SCALE GENOMIC DNA]</scope>
    <source>
        <tissue evidence="9">Rhizome</tissue>
    </source>
</reference>
<dbReference type="Proteomes" id="UP000734854">
    <property type="component" value="Unassembled WGS sequence"/>
</dbReference>
<sequence length="321" mass="35135">MITDGSESGLTWARSGPISLGGPDLFLCSKSRLHISASRQDGESLLRSRSSCALLEPMAMDPPRLQLPFFNPRDSWNKSEIQMLILFGTHPRKDIGLVENPVCRNTVQGRYLLSDDNGYVCTALSVNSWTRCCPSKGDQFSCQGCNLVSHCCNSYEYCVSCCLDPSRTEKAMALKVKIAKPITSGTYSSVFDFCAGRCRHNSASVVHENAYASEFHHCFSLQSNSTGNTEPNSEARLSGIDIVVGRLRKILTVFYSILTSLQKYMNCKGGCFASIGSDQPAEVVEDAPKNMNPGACLYTQTESLVSCDGSHQQTKRLCPCA</sequence>
<keyword evidence="2" id="KW-0812">Transmembrane</keyword>
<dbReference type="AlphaFoldDB" id="A0A8J5LJT8"/>
<evidence type="ECO:0000256" key="8">
    <source>
        <dbReference type="ARBA" id="ARBA00023485"/>
    </source>
</evidence>
<evidence type="ECO:0000256" key="6">
    <source>
        <dbReference type="ARBA" id="ARBA00023180"/>
    </source>
</evidence>
<dbReference type="InterPro" id="IPR019352">
    <property type="entry name" value="SPRING1"/>
</dbReference>
<evidence type="ECO:0000256" key="5">
    <source>
        <dbReference type="ARBA" id="ARBA00023136"/>
    </source>
</evidence>
<keyword evidence="3" id="KW-1133">Transmembrane helix</keyword>
<evidence type="ECO:0000313" key="9">
    <source>
        <dbReference type="EMBL" id="KAG6527971.1"/>
    </source>
</evidence>
<evidence type="ECO:0000256" key="1">
    <source>
        <dbReference type="ARBA" id="ARBA00004194"/>
    </source>
</evidence>
<organism evidence="9 10">
    <name type="scientific">Zingiber officinale</name>
    <name type="common">Ginger</name>
    <name type="synonym">Amomum zingiber</name>
    <dbReference type="NCBI Taxonomy" id="94328"/>
    <lineage>
        <taxon>Eukaryota</taxon>
        <taxon>Viridiplantae</taxon>
        <taxon>Streptophyta</taxon>
        <taxon>Embryophyta</taxon>
        <taxon>Tracheophyta</taxon>
        <taxon>Spermatophyta</taxon>
        <taxon>Magnoliopsida</taxon>
        <taxon>Liliopsida</taxon>
        <taxon>Zingiberales</taxon>
        <taxon>Zingiberaceae</taxon>
        <taxon>Zingiber</taxon>
    </lineage>
</organism>
<dbReference type="EMBL" id="JACMSC010000003">
    <property type="protein sequence ID" value="KAG6527971.1"/>
    <property type="molecule type" value="Genomic_DNA"/>
</dbReference>
<dbReference type="Pfam" id="PF10218">
    <property type="entry name" value="SPRING1"/>
    <property type="match status" value="1"/>
</dbReference>
<name>A0A8J5LJT8_ZINOF</name>
<evidence type="ECO:0000313" key="10">
    <source>
        <dbReference type="Proteomes" id="UP000734854"/>
    </source>
</evidence>
<comment type="caution">
    <text evidence="9">The sequence shown here is derived from an EMBL/GenBank/DDBJ whole genome shotgun (WGS) entry which is preliminary data.</text>
</comment>